<reference evidence="2 3" key="1">
    <citation type="journal article" date="2017" name="Front. Microbiol.">
        <title>New Insights into the Diversity of the Genus Faecalibacterium.</title>
        <authorList>
            <person name="Benevides L."/>
            <person name="Burman S."/>
            <person name="Martin R."/>
            <person name="Robert V."/>
            <person name="Thomas M."/>
            <person name="Miquel S."/>
            <person name="Chain F."/>
            <person name="Sokol H."/>
            <person name="Bermudez-Humaran L.G."/>
            <person name="Morrison M."/>
            <person name="Langella P."/>
            <person name="Azevedo V.A."/>
            <person name="Chatel J.M."/>
            <person name="Soares S."/>
        </authorList>
    </citation>
    <scope>NUCLEOTIDE SEQUENCE [LARGE SCALE GENOMIC DNA]</scope>
    <source>
        <strain evidence="3">CNCM I-4540</strain>
    </source>
</reference>
<dbReference type="EMBL" id="NMTQ01000021">
    <property type="protein sequence ID" value="PDX58955.1"/>
    <property type="molecule type" value="Genomic_DNA"/>
</dbReference>
<gene>
    <name evidence="2" type="ORF">CGS46_05535</name>
</gene>
<evidence type="ECO:0000313" key="2">
    <source>
        <dbReference type="EMBL" id="PDX58955.1"/>
    </source>
</evidence>
<comment type="caution">
    <text evidence="2">The sequence shown here is derived from an EMBL/GenBank/DDBJ whole genome shotgun (WGS) entry which is preliminary data.</text>
</comment>
<dbReference type="AlphaFoldDB" id="A0A2A6ZC22"/>
<dbReference type="Proteomes" id="UP000220752">
    <property type="component" value="Unassembled WGS sequence"/>
</dbReference>
<feature type="compositionally biased region" description="Polar residues" evidence="1">
    <location>
        <begin position="1"/>
        <end position="10"/>
    </location>
</feature>
<evidence type="ECO:0000256" key="1">
    <source>
        <dbReference type="SAM" id="MobiDB-lite"/>
    </source>
</evidence>
<sequence length="80" mass="8483">MNRKTSSNAMASKAARALNSNGSSKIQKSLAASVLSQRSTSKQTGVAMEDVASRVLQSNKYSNETKSFAASVLSQSNVKR</sequence>
<accession>A0A2A6ZC22</accession>
<feature type="compositionally biased region" description="Polar residues" evidence="1">
    <location>
        <begin position="34"/>
        <end position="44"/>
    </location>
</feature>
<keyword evidence="3" id="KW-1185">Reference proteome</keyword>
<proteinExistence type="predicted"/>
<organism evidence="2 3">
    <name type="scientific">Faecalibacterium langellae</name>
    <dbReference type="NCBI Taxonomy" id="3435293"/>
    <lineage>
        <taxon>Bacteria</taxon>
        <taxon>Bacillati</taxon>
        <taxon>Bacillota</taxon>
        <taxon>Clostridia</taxon>
        <taxon>Eubacteriales</taxon>
        <taxon>Oscillospiraceae</taxon>
        <taxon>Faecalibacterium</taxon>
    </lineage>
</organism>
<feature type="compositionally biased region" description="Polar residues" evidence="1">
    <location>
        <begin position="18"/>
        <end position="27"/>
    </location>
</feature>
<name>A0A2A6ZC22_9FIRM</name>
<protein>
    <submittedName>
        <fullName evidence="2">Uncharacterized protein</fullName>
    </submittedName>
</protein>
<feature type="region of interest" description="Disordered" evidence="1">
    <location>
        <begin position="1"/>
        <end position="48"/>
    </location>
</feature>
<evidence type="ECO:0000313" key="3">
    <source>
        <dbReference type="Proteomes" id="UP000220752"/>
    </source>
</evidence>